<proteinExistence type="inferred from homology"/>
<keyword evidence="2" id="KW-0479">Metal-binding</keyword>
<protein>
    <recommendedName>
        <fullName evidence="7">B12-binding domain-containing protein</fullName>
    </recommendedName>
</protein>
<dbReference type="PROSITE" id="PS51337">
    <property type="entry name" value="B12_BINDING_NTER"/>
    <property type="match status" value="1"/>
</dbReference>
<dbReference type="PROSITE" id="PS51332">
    <property type="entry name" value="B12_BINDING"/>
    <property type="match status" value="1"/>
</dbReference>
<reference evidence="6" key="1">
    <citation type="journal article" date="2014" name="Front. Microbiol.">
        <title>High frequency of phylogenetically diverse reductive dehalogenase-homologous genes in deep subseafloor sedimentary metagenomes.</title>
        <authorList>
            <person name="Kawai M."/>
            <person name="Futagami T."/>
            <person name="Toyoda A."/>
            <person name="Takaki Y."/>
            <person name="Nishi S."/>
            <person name="Hori S."/>
            <person name="Arai W."/>
            <person name="Tsubouchi T."/>
            <person name="Morono Y."/>
            <person name="Uchiyama I."/>
            <person name="Ito T."/>
            <person name="Fujiyama A."/>
            <person name="Inagaki F."/>
            <person name="Takami H."/>
        </authorList>
    </citation>
    <scope>NUCLEOTIDE SEQUENCE</scope>
    <source>
        <strain evidence="6">Expedition CK06-06</strain>
    </source>
</reference>
<dbReference type="GO" id="GO:0046653">
    <property type="term" value="P:tetrahydrofolate metabolic process"/>
    <property type="evidence" value="ECO:0007669"/>
    <property type="project" value="TreeGrafter"/>
</dbReference>
<dbReference type="EMBL" id="BART01000001">
    <property type="protein sequence ID" value="GAG60521.1"/>
    <property type="molecule type" value="Genomic_DNA"/>
</dbReference>
<name>X1AKI0_9ZZZZ</name>
<comment type="similarity">
    <text evidence="1">Belongs to the methylamine corrinoid protein family.</text>
</comment>
<dbReference type="GO" id="GO:0050667">
    <property type="term" value="P:homocysteine metabolic process"/>
    <property type="evidence" value="ECO:0007669"/>
    <property type="project" value="TreeGrafter"/>
</dbReference>
<dbReference type="PANTHER" id="PTHR45833">
    <property type="entry name" value="METHIONINE SYNTHASE"/>
    <property type="match status" value="1"/>
</dbReference>
<keyword evidence="3" id="KW-0170">Cobalt</keyword>
<evidence type="ECO:0000256" key="2">
    <source>
        <dbReference type="ARBA" id="ARBA00022723"/>
    </source>
</evidence>
<dbReference type="Pfam" id="PF02607">
    <property type="entry name" value="B12-binding_2"/>
    <property type="match status" value="1"/>
</dbReference>
<sequence length="210" mass="22498">MVNLNDISEALQGGKANKVSELVKQSLNENIAPKKILEEGLIHGMSIIGKKFKKNEIYVPEVLIAARAMHAGMDILKPKLIESGVKNIGKVVMGTVKGDLHDIGKNLVEMMLEGAGFEVVDLGTDISTDKFVEAVKEHKPNIIGMSALLTTTMVNMVEVIKALDVAGLRDKVKIMVGGAPITQNYADQIGADGYSPDASSAVDKAKIFLD</sequence>
<dbReference type="InterPro" id="IPR006158">
    <property type="entry name" value="Cobalamin-bd"/>
</dbReference>
<evidence type="ECO:0000313" key="6">
    <source>
        <dbReference type="EMBL" id="GAG60521.1"/>
    </source>
</evidence>
<dbReference type="CDD" id="cd02070">
    <property type="entry name" value="corrinoid_protein_B12-BD"/>
    <property type="match status" value="1"/>
</dbReference>
<dbReference type="GO" id="GO:0031419">
    <property type="term" value="F:cobalamin binding"/>
    <property type="evidence" value="ECO:0007669"/>
    <property type="project" value="InterPro"/>
</dbReference>
<dbReference type="GO" id="GO:0005829">
    <property type="term" value="C:cytosol"/>
    <property type="evidence" value="ECO:0007669"/>
    <property type="project" value="TreeGrafter"/>
</dbReference>
<dbReference type="GO" id="GO:0008705">
    <property type="term" value="F:methionine synthase activity"/>
    <property type="evidence" value="ECO:0007669"/>
    <property type="project" value="TreeGrafter"/>
</dbReference>
<dbReference type="InterPro" id="IPR003759">
    <property type="entry name" value="Cbl-bd_cap"/>
</dbReference>
<dbReference type="Gene3D" id="3.40.50.280">
    <property type="entry name" value="Cobalamin-binding domain"/>
    <property type="match status" value="1"/>
</dbReference>
<evidence type="ECO:0000256" key="3">
    <source>
        <dbReference type="ARBA" id="ARBA00023285"/>
    </source>
</evidence>
<organism evidence="6">
    <name type="scientific">marine sediment metagenome</name>
    <dbReference type="NCBI Taxonomy" id="412755"/>
    <lineage>
        <taxon>unclassified sequences</taxon>
        <taxon>metagenomes</taxon>
        <taxon>ecological metagenomes</taxon>
    </lineage>
</organism>
<dbReference type="GO" id="GO:0046872">
    <property type="term" value="F:metal ion binding"/>
    <property type="evidence" value="ECO:0007669"/>
    <property type="project" value="UniProtKB-KW"/>
</dbReference>
<dbReference type="Pfam" id="PF02310">
    <property type="entry name" value="B12-binding"/>
    <property type="match status" value="1"/>
</dbReference>
<dbReference type="InterPro" id="IPR050554">
    <property type="entry name" value="Met_Synthase/Corrinoid"/>
</dbReference>
<evidence type="ECO:0008006" key="7">
    <source>
        <dbReference type="Google" id="ProtNLM"/>
    </source>
</evidence>
<feature type="domain" description="B12-binding" evidence="4">
    <location>
        <begin position="88"/>
        <end position="210"/>
    </location>
</feature>
<comment type="caution">
    <text evidence="6">The sequence shown here is derived from an EMBL/GenBank/DDBJ whole genome shotgun (WGS) entry which is preliminary data.</text>
</comment>
<dbReference type="AlphaFoldDB" id="X1AKI0"/>
<dbReference type="SUPFAM" id="SSF52242">
    <property type="entry name" value="Cobalamin (vitamin B12)-binding domain"/>
    <property type="match status" value="1"/>
</dbReference>
<dbReference type="InterPro" id="IPR036594">
    <property type="entry name" value="Meth_synthase_dom"/>
</dbReference>
<dbReference type="SMART" id="SM01018">
    <property type="entry name" value="B12-binding_2"/>
    <property type="match status" value="1"/>
</dbReference>
<evidence type="ECO:0000259" key="5">
    <source>
        <dbReference type="PROSITE" id="PS51337"/>
    </source>
</evidence>
<accession>X1AKI0</accession>
<gene>
    <name evidence="6" type="ORF">S01H4_00009</name>
</gene>
<feature type="domain" description="B12-binding N-terminal" evidence="5">
    <location>
        <begin position="1"/>
        <end position="88"/>
    </location>
</feature>
<dbReference type="SUPFAM" id="SSF47644">
    <property type="entry name" value="Methionine synthase domain"/>
    <property type="match status" value="1"/>
</dbReference>
<evidence type="ECO:0000256" key="1">
    <source>
        <dbReference type="ARBA" id="ARBA00010854"/>
    </source>
</evidence>
<dbReference type="FunFam" id="3.40.50.280:FF:000003">
    <property type="entry name" value="Dimethylamine methyltransferase corrinoid protein"/>
    <property type="match status" value="1"/>
</dbReference>
<dbReference type="PANTHER" id="PTHR45833:SF1">
    <property type="entry name" value="METHIONINE SYNTHASE"/>
    <property type="match status" value="1"/>
</dbReference>
<dbReference type="InterPro" id="IPR036724">
    <property type="entry name" value="Cobalamin-bd_sf"/>
</dbReference>
<evidence type="ECO:0000259" key="4">
    <source>
        <dbReference type="PROSITE" id="PS51332"/>
    </source>
</evidence>
<dbReference type="Gene3D" id="1.10.1240.10">
    <property type="entry name" value="Methionine synthase domain"/>
    <property type="match status" value="1"/>
</dbReference>